<proteinExistence type="predicted"/>
<dbReference type="Pfam" id="PF13561">
    <property type="entry name" value="adh_short_C2"/>
    <property type="match status" value="1"/>
</dbReference>
<accession>A0A512N7K9</accession>
<reference evidence="1 2" key="1">
    <citation type="submission" date="2019-07" db="EMBL/GenBank/DDBJ databases">
        <title>Whole genome shotgun sequence of Reyranella soli NBRC 108950.</title>
        <authorList>
            <person name="Hosoyama A."/>
            <person name="Uohara A."/>
            <person name="Ohji S."/>
            <person name="Ichikawa N."/>
        </authorList>
    </citation>
    <scope>NUCLEOTIDE SEQUENCE [LARGE SCALE GENOMIC DNA]</scope>
    <source>
        <strain evidence="1 2">NBRC 108950</strain>
    </source>
</reference>
<protein>
    <submittedName>
        <fullName evidence="1">Short-chain dehydrogenase</fullName>
    </submittedName>
</protein>
<dbReference type="RefSeq" id="WP_147149018.1">
    <property type="nucleotide sequence ID" value="NZ_BKAJ01000033.1"/>
</dbReference>
<dbReference type="PANTHER" id="PTHR43431">
    <property type="entry name" value="OXIDOREDUCTASE, SHORT CHAIN DEHYDROGENASE/REDUCTASE FAMILY (AFU_ORTHOLOGUE AFUA_5G14000)"/>
    <property type="match status" value="1"/>
</dbReference>
<dbReference type="EMBL" id="BKAJ01000033">
    <property type="protein sequence ID" value="GEP54968.1"/>
    <property type="molecule type" value="Genomic_DNA"/>
</dbReference>
<gene>
    <name evidence="1" type="ORF">RSO01_21340</name>
</gene>
<dbReference type="Proteomes" id="UP000321058">
    <property type="component" value="Unassembled WGS sequence"/>
</dbReference>
<dbReference type="InterPro" id="IPR036291">
    <property type="entry name" value="NAD(P)-bd_dom_sf"/>
</dbReference>
<evidence type="ECO:0000313" key="2">
    <source>
        <dbReference type="Proteomes" id="UP000321058"/>
    </source>
</evidence>
<keyword evidence="2" id="KW-1185">Reference proteome</keyword>
<name>A0A512N7K9_9HYPH</name>
<dbReference type="Gene3D" id="3.40.50.720">
    <property type="entry name" value="NAD(P)-binding Rossmann-like Domain"/>
    <property type="match status" value="1"/>
</dbReference>
<sequence>MAETSGEKNKGKPVAVVIGATSKWQADGRNTRLIHGKAVDDSVLPVGVRWGVGGAIAQKFANEGFFVVLTTRSAPNASGLMAAIKDHGGDCMIVELDVSKQESIAAAFATIRSEAGEPEIVVYNAGYLEGRDLPPEKELLEHIPVEMFDTAQHIASRGPFLVAKEILPAMRQRGTGSFFFSNNASSLRGRKRMTGQSLYYPRVMMRTLAQVLTEEYSEHGVHVANVVIDGTIDSPGTHALPRIRQNPDLVINPVKIADAFYYLHTQDRSCWTHELQLTPFPTKPSY</sequence>
<dbReference type="InterPro" id="IPR002347">
    <property type="entry name" value="SDR_fam"/>
</dbReference>
<evidence type="ECO:0000313" key="1">
    <source>
        <dbReference type="EMBL" id="GEP54968.1"/>
    </source>
</evidence>
<organism evidence="1 2">
    <name type="scientific">Reyranella soli</name>
    <dbReference type="NCBI Taxonomy" id="1230389"/>
    <lineage>
        <taxon>Bacteria</taxon>
        <taxon>Pseudomonadati</taxon>
        <taxon>Pseudomonadota</taxon>
        <taxon>Alphaproteobacteria</taxon>
        <taxon>Hyphomicrobiales</taxon>
        <taxon>Reyranellaceae</taxon>
        <taxon>Reyranella</taxon>
    </lineage>
</organism>
<dbReference type="OrthoDB" id="5513072at2"/>
<comment type="caution">
    <text evidence="1">The sequence shown here is derived from an EMBL/GenBank/DDBJ whole genome shotgun (WGS) entry which is preliminary data.</text>
</comment>
<dbReference type="AlphaFoldDB" id="A0A512N7K9"/>
<dbReference type="PANTHER" id="PTHR43431:SF1">
    <property type="entry name" value="OS08G0476300 PROTEIN"/>
    <property type="match status" value="1"/>
</dbReference>
<dbReference type="SUPFAM" id="SSF51735">
    <property type="entry name" value="NAD(P)-binding Rossmann-fold domains"/>
    <property type="match status" value="1"/>
</dbReference>